<feature type="transmembrane region" description="Helical" evidence="6">
    <location>
        <begin position="101"/>
        <end position="120"/>
    </location>
</feature>
<keyword evidence="4 6" id="KW-1133">Transmembrane helix</keyword>
<dbReference type="EMBL" id="KE148157">
    <property type="protein sequence ID" value="EPE05076.1"/>
    <property type="molecule type" value="Genomic_DNA"/>
</dbReference>
<dbReference type="OrthoDB" id="10267969at2759"/>
<dbReference type="GO" id="GO:0005778">
    <property type="term" value="C:peroxisomal membrane"/>
    <property type="evidence" value="ECO:0007669"/>
    <property type="project" value="TreeGrafter"/>
</dbReference>
<dbReference type="HOGENOM" id="CLU_049109_3_1_1"/>
<gene>
    <name evidence="7" type="ORF">F503_03681</name>
</gene>
<feature type="transmembrane region" description="Helical" evidence="6">
    <location>
        <begin position="12"/>
        <end position="29"/>
    </location>
</feature>
<organism evidence="7 8">
    <name type="scientific">Ophiostoma piceae (strain UAMH 11346)</name>
    <name type="common">Sap stain fungus</name>
    <dbReference type="NCBI Taxonomy" id="1262450"/>
    <lineage>
        <taxon>Eukaryota</taxon>
        <taxon>Fungi</taxon>
        <taxon>Dikarya</taxon>
        <taxon>Ascomycota</taxon>
        <taxon>Pezizomycotina</taxon>
        <taxon>Sordariomycetes</taxon>
        <taxon>Sordariomycetidae</taxon>
        <taxon>Ophiostomatales</taxon>
        <taxon>Ophiostomataceae</taxon>
        <taxon>Ophiostoma</taxon>
    </lineage>
</organism>
<dbReference type="OMA" id="DWVPVFQ"/>
<evidence type="ECO:0000313" key="8">
    <source>
        <dbReference type="Proteomes" id="UP000016923"/>
    </source>
</evidence>
<dbReference type="PANTHER" id="PTHR11266:SF80">
    <property type="entry name" value="PEROXISOMAL MEMBRANE PROTEIN 2"/>
    <property type="match status" value="1"/>
</dbReference>
<dbReference type="eggNOG" id="KOG1944">
    <property type="taxonomic scope" value="Eukaryota"/>
</dbReference>
<evidence type="ECO:0000256" key="6">
    <source>
        <dbReference type="RuleBase" id="RU363053"/>
    </source>
</evidence>
<feature type="transmembrane region" description="Helical" evidence="6">
    <location>
        <begin position="41"/>
        <end position="59"/>
    </location>
</feature>
<evidence type="ECO:0000256" key="4">
    <source>
        <dbReference type="ARBA" id="ARBA00022989"/>
    </source>
</evidence>
<comment type="similarity">
    <text evidence="2 6">Belongs to the peroxisomal membrane protein PXMP2/4 family.</text>
</comment>
<accession>S3C049</accession>
<evidence type="ECO:0000256" key="5">
    <source>
        <dbReference type="ARBA" id="ARBA00023136"/>
    </source>
</evidence>
<dbReference type="PANTHER" id="PTHR11266">
    <property type="entry name" value="PEROXISOMAL MEMBRANE PROTEIN 2, PXMP2 MPV17"/>
    <property type="match status" value="1"/>
</dbReference>
<comment type="subcellular location">
    <subcellularLocation>
        <location evidence="1">Membrane</location>
        <topology evidence="1">Multi-pass membrane protein</topology>
    </subcellularLocation>
</comment>
<keyword evidence="8" id="KW-1185">Reference proteome</keyword>
<evidence type="ECO:0000256" key="2">
    <source>
        <dbReference type="ARBA" id="ARBA00006824"/>
    </source>
</evidence>
<evidence type="ECO:0000313" key="7">
    <source>
        <dbReference type="EMBL" id="EPE05076.1"/>
    </source>
</evidence>
<evidence type="ECO:0000256" key="3">
    <source>
        <dbReference type="ARBA" id="ARBA00022692"/>
    </source>
</evidence>
<name>S3C049_OPHP1</name>
<keyword evidence="5 6" id="KW-0472">Membrane</keyword>
<feature type="transmembrane region" description="Helical" evidence="6">
    <location>
        <begin position="173"/>
        <end position="191"/>
    </location>
</feature>
<keyword evidence="3 6" id="KW-0812">Transmembrane</keyword>
<sequence>MAPPLAPITAQAAAMSVFSSLLAQTLAAYKNEDSIAYNWASVLKFAVYAVLTTPLNVLWQTYLESAFPGTRREKTGEKATEVKESLDVRNTVIKTLLDQSVGAGVNTLMFCVFMAVWGVLVEASGTADQSLYFAIAGSLSADFVDLMVAGWKFWPLVSIGNFTLVKDIATRNLVGGLAGIVWGVYVNLFAAGSA</sequence>
<dbReference type="Pfam" id="PF04117">
    <property type="entry name" value="Mpv17_PMP22"/>
    <property type="match status" value="1"/>
</dbReference>
<protein>
    <submittedName>
        <fullName evidence="7">Integral membrane protein mpv17 pmp22 family</fullName>
    </submittedName>
</protein>
<dbReference type="InterPro" id="IPR007248">
    <property type="entry name" value="Mpv17_PMP22"/>
</dbReference>
<proteinExistence type="inferred from homology"/>
<dbReference type="AlphaFoldDB" id="S3C049"/>
<dbReference type="VEuPathDB" id="FungiDB:F503_03681"/>
<reference evidence="7 8" key="1">
    <citation type="journal article" date="2013" name="BMC Genomics">
        <title>The genome and transcriptome of the pine saprophyte Ophiostoma piceae, and a comparison with the bark beetle-associated pine pathogen Grosmannia clavigera.</title>
        <authorList>
            <person name="Haridas S."/>
            <person name="Wang Y."/>
            <person name="Lim L."/>
            <person name="Massoumi Alamouti S."/>
            <person name="Jackman S."/>
            <person name="Docking R."/>
            <person name="Robertson G."/>
            <person name="Birol I."/>
            <person name="Bohlmann J."/>
            <person name="Breuil C."/>
        </authorList>
    </citation>
    <scope>NUCLEOTIDE SEQUENCE [LARGE SCALE GENOMIC DNA]</scope>
    <source>
        <strain evidence="7 8">UAMH 11346</strain>
    </source>
</reference>
<dbReference type="STRING" id="1262450.S3C049"/>
<evidence type="ECO:0000256" key="1">
    <source>
        <dbReference type="ARBA" id="ARBA00004141"/>
    </source>
</evidence>
<dbReference type="Proteomes" id="UP000016923">
    <property type="component" value="Unassembled WGS sequence"/>
</dbReference>